<evidence type="ECO:0000256" key="2">
    <source>
        <dbReference type="ARBA" id="ARBA00022746"/>
    </source>
</evidence>
<feature type="transmembrane region" description="Helical" evidence="4">
    <location>
        <begin position="46"/>
        <end position="66"/>
    </location>
</feature>
<dbReference type="PANTHER" id="PTHR31899:SF9">
    <property type="entry name" value="BETA-CAROTENE 3-HYDROXYLASE 1, CHLOROPLASTIC"/>
    <property type="match status" value="1"/>
</dbReference>
<dbReference type="EMBL" id="CP120682">
    <property type="protein sequence ID" value="WKN35804.1"/>
    <property type="molecule type" value="Genomic_DNA"/>
</dbReference>
<evidence type="ECO:0000256" key="3">
    <source>
        <dbReference type="ARBA" id="ARBA00023002"/>
    </source>
</evidence>
<organism evidence="6">
    <name type="scientific">Roseihalotalea indica</name>
    <dbReference type="NCBI Taxonomy" id="2867963"/>
    <lineage>
        <taxon>Bacteria</taxon>
        <taxon>Pseudomonadati</taxon>
        <taxon>Bacteroidota</taxon>
        <taxon>Cytophagia</taxon>
        <taxon>Cytophagales</taxon>
        <taxon>Catalimonadaceae</taxon>
        <taxon>Roseihalotalea</taxon>
    </lineage>
</organism>
<evidence type="ECO:0000256" key="4">
    <source>
        <dbReference type="SAM" id="Phobius"/>
    </source>
</evidence>
<accession>A0AA49GRA9</accession>
<sequence>MEFGLLALGFAGMEIFSWAFHKYIMHGVLWSIHKTHHQKNEGSFELNDVFSIFFGSVAVVLIILGLEKMDYRFWIGCGITLYGFVYFILHDILIHRRMRKWKRPAGYYLNALTRAHRDHHKTDKRDGSVSFGLLWVPRRYFRK</sequence>
<keyword evidence="4" id="KW-0472">Membrane</keyword>
<dbReference type="AlphaFoldDB" id="A0AA49GRA9"/>
<name>A0AA49GRA9_9BACT</name>
<evidence type="ECO:0000256" key="1">
    <source>
        <dbReference type="ARBA" id="ARBA00009324"/>
    </source>
</evidence>
<keyword evidence="2" id="KW-0125">Carotenoid biosynthesis</keyword>
<evidence type="ECO:0000313" key="6">
    <source>
        <dbReference type="EMBL" id="WKN35804.1"/>
    </source>
</evidence>
<keyword evidence="4" id="KW-1133">Transmembrane helix</keyword>
<reference evidence="6" key="2">
    <citation type="journal article" date="2024" name="Antonie Van Leeuwenhoek">
        <title>Roseihalotalea indica gen. nov., sp. nov., a halophilic Bacteroidetes from mesopelagic Southwest Indian Ocean with higher carbohydrate metabolic potential.</title>
        <authorList>
            <person name="Chen B."/>
            <person name="Zhang M."/>
            <person name="Lin D."/>
            <person name="Ye J."/>
            <person name="Tang K."/>
        </authorList>
    </citation>
    <scope>NUCLEOTIDE SEQUENCE</scope>
    <source>
        <strain evidence="6">TK19036</strain>
    </source>
</reference>
<proteinExistence type="inferred from homology"/>
<protein>
    <submittedName>
        <fullName evidence="6">Sterol desaturase family protein</fullName>
    </submittedName>
</protein>
<feature type="domain" description="Fatty acid hydroxylase" evidence="5">
    <location>
        <begin position="7"/>
        <end position="132"/>
    </location>
</feature>
<dbReference type="GO" id="GO:0016119">
    <property type="term" value="P:carotene metabolic process"/>
    <property type="evidence" value="ECO:0007669"/>
    <property type="project" value="TreeGrafter"/>
</dbReference>
<dbReference type="InterPro" id="IPR045019">
    <property type="entry name" value="BETA-OHASE-like"/>
</dbReference>
<dbReference type="InterPro" id="IPR006694">
    <property type="entry name" value="Fatty_acid_hydroxylase"/>
</dbReference>
<evidence type="ECO:0000259" key="5">
    <source>
        <dbReference type="Pfam" id="PF04116"/>
    </source>
</evidence>
<dbReference type="PANTHER" id="PTHR31899">
    <property type="entry name" value="BETA-CAROTENE 3-HYDROXYLASE 1, CHLOROPLASTIC"/>
    <property type="match status" value="1"/>
</dbReference>
<feature type="transmembrane region" description="Helical" evidence="4">
    <location>
        <begin position="72"/>
        <end position="94"/>
    </location>
</feature>
<dbReference type="GO" id="GO:0016123">
    <property type="term" value="P:xanthophyll biosynthetic process"/>
    <property type="evidence" value="ECO:0007669"/>
    <property type="project" value="TreeGrafter"/>
</dbReference>
<gene>
    <name evidence="6" type="ORF">K4G66_25890</name>
</gene>
<keyword evidence="4" id="KW-0812">Transmembrane</keyword>
<feature type="transmembrane region" description="Helical" evidence="4">
    <location>
        <begin position="6"/>
        <end position="25"/>
    </location>
</feature>
<dbReference type="Pfam" id="PF04116">
    <property type="entry name" value="FA_hydroxylase"/>
    <property type="match status" value="1"/>
</dbReference>
<dbReference type="GO" id="GO:0010291">
    <property type="term" value="F:beta-carotene 3-hydroxylase activity"/>
    <property type="evidence" value="ECO:0007669"/>
    <property type="project" value="TreeGrafter"/>
</dbReference>
<comment type="similarity">
    <text evidence="1">Belongs to the sterol desaturase family.</text>
</comment>
<dbReference type="GO" id="GO:0005506">
    <property type="term" value="F:iron ion binding"/>
    <property type="evidence" value="ECO:0007669"/>
    <property type="project" value="InterPro"/>
</dbReference>
<keyword evidence="3" id="KW-0560">Oxidoreductase</keyword>
<reference evidence="6" key="1">
    <citation type="journal article" date="2023" name="Comput. Struct. Biotechnol. J.">
        <title>Discovery of a novel marine Bacteroidetes with a rich repertoire of carbohydrate-active enzymes.</title>
        <authorList>
            <person name="Chen B."/>
            <person name="Liu G."/>
            <person name="Chen Q."/>
            <person name="Wang H."/>
            <person name="Liu L."/>
            <person name="Tang K."/>
        </authorList>
    </citation>
    <scope>NUCLEOTIDE SEQUENCE</scope>
    <source>
        <strain evidence="6">TK19036</strain>
    </source>
</reference>